<feature type="domain" description="Glycosyl hydrolase family 32 N-terminal" evidence="4">
    <location>
        <begin position="10"/>
        <end position="134"/>
    </location>
</feature>
<gene>
    <name evidence="5" type="ORF">JCM19241_874</name>
</gene>
<evidence type="ECO:0000259" key="4">
    <source>
        <dbReference type="Pfam" id="PF00251"/>
    </source>
</evidence>
<dbReference type="GO" id="GO:0005987">
    <property type="term" value="P:sucrose catabolic process"/>
    <property type="evidence" value="ECO:0007669"/>
    <property type="project" value="TreeGrafter"/>
</dbReference>
<accession>A0A0B8Q7H4</accession>
<dbReference type="SMART" id="SM00640">
    <property type="entry name" value="Glyco_32"/>
    <property type="match status" value="1"/>
</dbReference>
<dbReference type="InterPro" id="IPR001362">
    <property type="entry name" value="Glyco_hydro_32"/>
</dbReference>
<dbReference type="PANTHER" id="PTHR42800">
    <property type="entry name" value="EXOINULINASE INUD (AFU_ORTHOLOGUE AFUA_5G00480)"/>
    <property type="match status" value="1"/>
</dbReference>
<comment type="similarity">
    <text evidence="1">Belongs to the glycosyl hydrolase 32 family.</text>
</comment>
<protein>
    <submittedName>
        <fullName evidence="5">Sucrose-6-phosphate hydrolase</fullName>
    </submittedName>
</protein>
<reference evidence="5 6" key="2">
    <citation type="submission" date="2015-01" db="EMBL/GenBank/DDBJ databases">
        <authorList>
            <consortium name="NBRP consortium"/>
            <person name="Sawabe T."/>
            <person name="Meirelles P."/>
            <person name="Feng G."/>
            <person name="Sayaka M."/>
            <person name="Hattori M."/>
            <person name="Ohkuma M."/>
        </authorList>
    </citation>
    <scope>NUCLEOTIDE SEQUENCE [LARGE SCALE GENOMIC DNA]</scope>
    <source>
        <strain evidence="6">JCM 19241</strain>
    </source>
</reference>
<dbReference type="Proteomes" id="UP000031666">
    <property type="component" value="Unassembled WGS sequence"/>
</dbReference>
<dbReference type="Pfam" id="PF00251">
    <property type="entry name" value="Glyco_hydro_32N"/>
    <property type="match status" value="1"/>
</dbReference>
<proteinExistence type="inferred from homology"/>
<dbReference type="STRING" id="1481914.JCM19241_874"/>
<dbReference type="Gene3D" id="2.115.10.20">
    <property type="entry name" value="Glycosyl hydrolase domain, family 43"/>
    <property type="match status" value="1"/>
</dbReference>
<sequence length="168" mass="18961">MLEKYRPHLHMTPDSGWMNDPNGLVYFGGQYHQFYQYYPQDTVWGPMHWGHKVSTDLIHWQELEPALYPDESGMCFSGSAIVDTDNVSGLFESGKPGLLAFYTSFIQPKVTLADGTEVEGPIQQQSLAYSKMASTGLNTITVRQLSQRAVTQTFVTLRCCGMKPLRLM</sequence>
<name>A0A0B8Q7H4_9VIBR</name>
<dbReference type="EMBL" id="BBSC01000003">
    <property type="protein sequence ID" value="GAM74531.1"/>
    <property type="molecule type" value="Genomic_DNA"/>
</dbReference>
<keyword evidence="2 5" id="KW-0378">Hydrolase</keyword>
<comment type="caution">
    <text evidence="5">The sequence shown here is derived from an EMBL/GenBank/DDBJ whole genome shotgun (WGS) entry which is preliminary data.</text>
</comment>
<dbReference type="AlphaFoldDB" id="A0A0B8Q7H4"/>
<keyword evidence="3" id="KW-0326">Glycosidase</keyword>
<dbReference type="InterPro" id="IPR023296">
    <property type="entry name" value="Glyco_hydro_beta-prop_sf"/>
</dbReference>
<dbReference type="GO" id="GO:0005737">
    <property type="term" value="C:cytoplasm"/>
    <property type="evidence" value="ECO:0007669"/>
    <property type="project" value="TreeGrafter"/>
</dbReference>
<evidence type="ECO:0000313" key="6">
    <source>
        <dbReference type="Proteomes" id="UP000031666"/>
    </source>
</evidence>
<dbReference type="InterPro" id="IPR013148">
    <property type="entry name" value="Glyco_hydro_32_N"/>
</dbReference>
<evidence type="ECO:0000256" key="2">
    <source>
        <dbReference type="ARBA" id="ARBA00022801"/>
    </source>
</evidence>
<dbReference type="PROSITE" id="PS00609">
    <property type="entry name" value="GLYCOSYL_HYDROL_F32"/>
    <property type="match status" value="1"/>
</dbReference>
<evidence type="ECO:0000256" key="1">
    <source>
        <dbReference type="ARBA" id="ARBA00009902"/>
    </source>
</evidence>
<dbReference type="SUPFAM" id="SSF75005">
    <property type="entry name" value="Arabinanase/levansucrase/invertase"/>
    <property type="match status" value="1"/>
</dbReference>
<evidence type="ECO:0000256" key="3">
    <source>
        <dbReference type="ARBA" id="ARBA00023295"/>
    </source>
</evidence>
<dbReference type="InterPro" id="IPR018053">
    <property type="entry name" value="Glyco_hydro_32_AS"/>
</dbReference>
<dbReference type="GO" id="GO:0004575">
    <property type="term" value="F:sucrose alpha-glucosidase activity"/>
    <property type="evidence" value="ECO:0007669"/>
    <property type="project" value="TreeGrafter"/>
</dbReference>
<dbReference type="PANTHER" id="PTHR42800:SF1">
    <property type="entry name" value="EXOINULINASE INUD (AFU_ORTHOLOGUE AFUA_5G00480)"/>
    <property type="match status" value="1"/>
</dbReference>
<organism evidence="5 6">
    <name type="scientific">Vibrio ishigakensis</name>
    <dbReference type="NCBI Taxonomy" id="1481914"/>
    <lineage>
        <taxon>Bacteria</taxon>
        <taxon>Pseudomonadati</taxon>
        <taxon>Pseudomonadota</taxon>
        <taxon>Gammaproteobacteria</taxon>
        <taxon>Vibrionales</taxon>
        <taxon>Vibrionaceae</taxon>
        <taxon>Vibrio</taxon>
    </lineage>
</organism>
<evidence type="ECO:0000313" key="5">
    <source>
        <dbReference type="EMBL" id="GAM74531.1"/>
    </source>
</evidence>
<reference evidence="5 6" key="1">
    <citation type="submission" date="2015-01" db="EMBL/GenBank/DDBJ databases">
        <title>Vibrio sp. C94 JCM 19241 whole genome shotgun sequence.</title>
        <authorList>
            <person name="Sawabe T."/>
            <person name="Meirelles P."/>
            <person name="Feng G."/>
            <person name="Sayaka M."/>
            <person name="Hattori M."/>
            <person name="Ohkuma M."/>
        </authorList>
    </citation>
    <scope>NUCLEOTIDE SEQUENCE [LARGE SCALE GENOMIC DNA]</scope>
    <source>
        <strain evidence="6">JCM 19241</strain>
    </source>
</reference>